<dbReference type="GO" id="GO:0051026">
    <property type="term" value="P:chiasma assembly"/>
    <property type="evidence" value="ECO:0007669"/>
    <property type="project" value="TreeGrafter"/>
</dbReference>
<dbReference type="Proteomes" id="UP000011081">
    <property type="component" value="Unassembled WGS sequence"/>
</dbReference>
<dbReference type="Gene3D" id="1.10.1420.10">
    <property type="match status" value="2"/>
</dbReference>
<name>L2GXX2_VAVCU</name>
<protein>
    <recommendedName>
        <fullName evidence="7">DNA mismatch repair proteins mutS family domain-containing protein</fullName>
    </recommendedName>
</protein>
<dbReference type="Pfam" id="PF05192">
    <property type="entry name" value="MutS_III"/>
    <property type="match status" value="1"/>
</dbReference>
<dbReference type="GO" id="GO:0030983">
    <property type="term" value="F:mismatched DNA binding"/>
    <property type="evidence" value="ECO:0007669"/>
    <property type="project" value="InterPro"/>
</dbReference>
<dbReference type="PANTHER" id="PTHR11361">
    <property type="entry name" value="DNA MISMATCH REPAIR PROTEIN MUTS FAMILY MEMBER"/>
    <property type="match status" value="1"/>
</dbReference>
<evidence type="ECO:0000259" key="7">
    <source>
        <dbReference type="PROSITE" id="PS00486"/>
    </source>
</evidence>
<evidence type="ECO:0000313" key="9">
    <source>
        <dbReference type="Proteomes" id="UP000011081"/>
    </source>
</evidence>
<dbReference type="EMBL" id="GL877407">
    <property type="protein sequence ID" value="ELA48148.1"/>
    <property type="molecule type" value="Genomic_DNA"/>
</dbReference>
<dbReference type="AlphaFoldDB" id="L2GXX2"/>
<dbReference type="Gene3D" id="3.40.50.300">
    <property type="entry name" value="P-loop containing nucleotide triphosphate hydrolases"/>
    <property type="match status" value="1"/>
</dbReference>
<evidence type="ECO:0000256" key="5">
    <source>
        <dbReference type="SAM" id="Coils"/>
    </source>
</evidence>
<dbReference type="VEuPathDB" id="MicrosporidiaDB:VCUG_00386"/>
<reference evidence="9" key="1">
    <citation type="submission" date="2011-03" db="EMBL/GenBank/DDBJ databases">
        <title>The genome sequence of Vavraia culicis strain floridensis.</title>
        <authorList>
            <consortium name="The Broad Institute Genome Sequencing Platform"/>
            <person name="Cuomo C."/>
            <person name="Becnel J."/>
            <person name="Sanscrainte N."/>
            <person name="Young S.K."/>
            <person name="Zeng Q."/>
            <person name="Gargeya S."/>
            <person name="Fitzgerald M."/>
            <person name="Haas B."/>
            <person name="Abouelleil A."/>
            <person name="Alvarado L."/>
            <person name="Arachchi H.M."/>
            <person name="Berlin A."/>
            <person name="Chapman S.B."/>
            <person name="Gearin G."/>
            <person name="Goldberg J."/>
            <person name="Griggs A."/>
            <person name="Gujja S."/>
            <person name="Hansen M."/>
            <person name="Heiman D."/>
            <person name="Howarth C."/>
            <person name="Larimer J."/>
            <person name="Lui A."/>
            <person name="MacDonald P.J.P."/>
            <person name="McCowen C."/>
            <person name="Montmayeur A."/>
            <person name="Murphy C."/>
            <person name="Neiman D."/>
            <person name="Pearson M."/>
            <person name="Priest M."/>
            <person name="Roberts A."/>
            <person name="Saif S."/>
            <person name="Shea T."/>
            <person name="Sisk P."/>
            <person name="Stolte C."/>
            <person name="Sykes S."/>
            <person name="Wortman J."/>
            <person name="Nusbaum C."/>
            <person name="Birren B."/>
        </authorList>
    </citation>
    <scope>NUCLEOTIDE SEQUENCE [LARGE SCALE GENOMIC DNA]</scope>
    <source>
        <strain evidence="9">floridensis</strain>
    </source>
</reference>
<evidence type="ECO:0000256" key="1">
    <source>
        <dbReference type="ARBA" id="ARBA00006271"/>
    </source>
</evidence>
<dbReference type="OMA" id="CINIDAN"/>
<feature type="coiled-coil region" evidence="5">
    <location>
        <begin position="437"/>
        <end position="464"/>
    </location>
</feature>
<dbReference type="InterPro" id="IPR007696">
    <property type="entry name" value="DNA_mismatch_repair_MutS_core"/>
</dbReference>
<evidence type="ECO:0000256" key="4">
    <source>
        <dbReference type="ARBA" id="ARBA00023125"/>
    </source>
</evidence>
<dbReference type="InterPro" id="IPR036187">
    <property type="entry name" value="DNA_mismatch_repair_MutS_sf"/>
</dbReference>
<feature type="compositionally biased region" description="Polar residues" evidence="6">
    <location>
        <begin position="565"/>
        <end position="575"/>
    </location>
</feature>
<evidence type="ECO:0000256" key="3">
    <source>
        <dbReference type="ARBA" id="ARBA00022840"/>
    </source>
</evidence>
<dbReference type="InterPro" id="IPR000432">
    <property type="entry name" value="DNA_mismatch_repair_MutS_C"/>
</dbReference>
<sequence length="760" mass="87661">MEEQMKCESAVTIIYNKNILGCTLFFPDNNSIVLCRDVYDSYESEQVKSIIYRYNVDYGIITTEMDVQRYDFIAETGIRMHFGLKKRKYGIMVSRFKECLAGKGFECAMESVYLLLNHIKIDYDPLPLRFFGTVENVAEGPSNKFGTLIAELDFYSIYANDTCQRLYMSIETINSLKLINYIGHPNNLIKSKKECNSLLTRLNFTRTCMGYQLLKNNILFPFTQIDEIAQRHAAVEHLIDKKLTSRISHALKNCINIDANEFIFFRENKSEYFVKMYKMLSSVLEIIGLMNGNNEMSEVPGTLKCYGDVCTYNDLMKTIAGQIDFKNGRFRVKCGVSKELDLLKNLYGDLENYLCETVDQVRTKYNLGNAVNSQLNITKRTRDSQENTEHLSIVYFPQLGYLLESNAQNDKWELKFKEDMQRNGKTESSFFYKNEVMYGLDDEIGDIENEINDLELEIMNELKIYTEKHTSQIKIAVDYISRIDVINSLALAALENGFVRPIVSDTLQNENLRRVASWEVTECQNEAENAEHNTNDAYIAIFSENDQVLCDKTKRTRENEDQNYDTDSNRAGDQQNNGAQIFLTEYNRLIEMGQTIVMHQIGSYVPLNTHLPIFDKMYSKITTNDSLKAHKSAFLSDILQISEVYKFDGGSTVLLMDEFGRGTNIYEGRALYQGILMHTDVTAIVCATPARRNKMAQEQRTETQISTAIIDTALQHELSPVEHFYLRYEQIKKGEYQIVTDTSESEWATKIINDYLFKQP</sequence>
<comment type="similarity">
    <text evidence="1">Belongs to the DNA mismatch repair MutS family.</text>
</comment>
<gene>
    <name evidence="8" type="ORF">VCUG_00386</name>
</gene>
<dbReference type="RefSeq" id="XP_008073404.1">
    <property type="nucleotide sequence ID" value="XM_008075213.1"/>
</dbReference>
<evidence type="ECO:0000256" key="2">
    <source>
        <dbReference type="ARBA" id="ARBA00022741"/>
    </source>
</evidence>
<evidence type="ECO:0000256" key="6">
    <source>
        <dbReference type="SAM" id="MobiDB-lite"/>
    </source>
</evidence>
<keyword evidence="5" id="KW-0175">Coiled coil</keyword>
<dbReference type="PANTHER" id="PTHR11361:SF20">
    <property type="entry name" value="MUTS PROTEIN HOMOLOG 5"/>
    <property type="match status" value="1"/>
</dbReference>
<dbReference type="SUPFAM" id="SSF48334">
    <property type="entry name" value="DNA repair protein MutS, domain III"/>
    <property type="match status" value="1"/>
</dbReference>
<feature type="region of interest" description="Disordered" evidence="6">
    <location>
        <begin position="555"/>
        <end position="575"/>
    </location>
</feature>
<dbReference type="InterPro" id="IPR027417">
    <property type="entry name" value="P-loop_NTPase"/>
</dbReference>
<keyword evidence="3" id="KW-0067">ATP-binding</keyword>
<keyword evidence="4" id="KW-0238">DNA-binding</keyword>
<dbReference type="HOGENOM" id="CLU_403827_0_0_1"/>
<keyword evidence="9" id="KW-1185">Reference proteome</keyword>
<proteinExistence type="inferred from homology"/>
<dbReference type="PROSITE" id="PS00486">
    <property type="entry name" value="DNA_MISMATCH_REPAIR_2"/>
    <property type="match status" value="1"/>
</dbReference>
<dbReference type="GO" id="GO:0005634">
    <property type="term" value="C:nucleus"/>
    <property type="evidence" value="ECO:0007669"/>
    <property type="project" value="TreeGrafter"/>
</dbReference>
<dbReference type="Pfam" id="PF00488">
    <property type="entry name" value="MutS_V"/>
    <property type="match status" value="1"/>
</dbReference>
<evidence type="ECO:0000313" key="8">
    <source>
        <dbReference type="EMBL" id="ELA48148.1"/>
    </source>
</evidence>
<dbReference type="SMART" id="SM00534">
    <property type="entry name" value="MUTSac"/>
    <property type="match status" value="1"/>
</dbReference>
<feature type="domain" description="DNA mismatch repair proteins mutS family" evidence="7">
    <location>
        <begin position="652"/>
        <end position="668"/>
    </location>
</feature>
<keyword evidence="2" id="KW-0547">Nucleotide-binding</keyword>
<dbReference type="GO" id="GO:0140664">
    <property type="term" value="F:ATP-dependent DNA damage sensor activity"/>
    <property type="evidence" value="ECO:0007669"/>
    <property type="project" value="InterPro"/>
</dbReference>
<organism evidence="8 9">
    <name type="scientific">Vavraia culicis (isolate floridensis)</name>
    <name type="common">Microsporidian parasite</name>
    <dbReference type="NCBI Taxonomy" id="948595"/>
    <lineage>
        <taxon>Eukaryota</taxon>
        <taxon>Fungi</taxon>
        <taxon>Fungi incertae sedis</taxon>
        <taxon>Microsporidia</taxon>
        <taxon>Pleistophoridae</taxon>
        <taxon>Vavraia</taxon>
    </lineage>
</organism>
<dbReference type="InterPro" id="IPR045076">
    <property type="entry name" value="MutS"/>
</dbReference>
<dbReference type="GO" id="GO:0006298">
    <property type="term" value="P:mismatch repair"/>
    <property type="evidence" value="ECO:0007669"/>
    <property type="project" value="InterPro"/>
</dbReference>
<dbReference type="OrthoDB" id="2188923at2759"/>
<dbReference type="GO" id="GO:0005524">
    <property type="term" value="F:ATP binding"/>
    <property type="evidence" value="ECO:0007669"/>
    <property type="project" value="UniProtKB-KW"/>
</dbReference>
<dbReference type="GeneID" id="19878273"/>
<dbReference type="STRING" id="948595.L2GXX2"/>
<dbReference type="SMART" id="SM00533">
    <property type="entry name" value="MUTSd"/>
    <property type="match status" value="1"/>
</dbReference>
<dbReference type="InParanoid" id="L2GXX2"/>
<accession>L2GXX2</accession>